<keyword evidence="2 3" id="KW-0378">Hydrolase</keyword>
<organism evidence="5 6">
    <name type="scientific">Roridomyces roridus</name>
    <dbReference type="NCBI Taxonomy" id="1738132"/>
    <lineage>
        <taxon>Eukaryota</taxon>
        <taxon>Fungi</taxon>
        <taxon>Dikarya</taxon>
        <taxon>Basidiomycota</taxon>
        <taxon>Agaricomycotina</taxon>
        <taxon>Agaricomycetes</taxon>
        <taxon>Agaricomycetidae</taxon>
        <taxon>Agaricales</taxon>
        <taxon>Marasmiineae</taxon>
        <taxon>Mycenaceae</taxon>
        <taxon>Roridomyces</taxon>
    </lineage>
</organism>
<evidence type="ECO:0000256" key="1">
    <source>
        <dbReference type="ARBA" id="ARBA00005964"/>
    </source>
</evidence>
<keyword evidence="6" id="KW-1185">Reference proteome</keyword>
<evidence type="ECO:0000313" key="5">
    <source>
        <dbReference type="EMBL" id="KAJ7614983.1"/>
    </source>
</evidence>
<dbReference type="GO" id="GO:0016787">
    <property type="term" value="F:hydrolase activity"/>
    <property type="evidence" value="ECO:0007669"/>
    <property type="project" value="UniProtKB-KW"/>
</dbReference>
<evidence type="ECO:0000256" key="3">
    <source>
        <dbReference type="RuleBase" id="RU361235"/>
    </source>
</evidence>
<evidence type="ECO:0000259" key="4">
    <source>
        <dbReference type="Pfam" id="PF00135"/>
    </source>
</evidence>
<dbReference type="PANTHER" id="PTHR11559">
    <property type="entry name" value="CARBOXYLESTERASE"/>
    <property type="match status" value="1"/>
</dbReference>
<dbReference type="InterPro" id="IPR029058">
    <property type="entry name" value="AB_hydrolase_fold"/>
</dbReference>
<protein>
    <recommendedName>
        <fullName evidence="3">Carboxylic ester hydrolase</fullName>
        <ecNumber evidence="3">3.1.1.-</ecNumber>
    </recommendedName>
</protein>
<dbReference type="Gene3D" id="3.40.50.1820">
    <property type="entry name" value="alpha/beta hydrolase"/>
    <property type="match status" value="1"/>
</dbReference>
<dbReference type="PROSITE" id="PS00122">
    <property type="entry name" value="CARBOXYLESTERASE_B_1"/>
    <property type="match status" value="1"/>
</dbReference>
<comment type="caution">
    <text evidence="5">The sequence shown here is derived from an EMBL/GenBank/DDBJ whole genome shotgun (WGS) entry which is preliminary data.</text>
</comment>
<comment type="similarity">
    <text evidence="1 3">Belongs to the type-B carboxylesterase/lipase family.</text>
</comment>
<sequence>GTFTGLTSPSNGLIYFRGIPFADPPVGQLRWQPPNSPPTQNLGDVTTTDFGPACIDTTQTNEGATTDEDCLYGNVYLPIDTTADAELPVLVYFYVMYSHSWNGGGFESGRTNKYPPEDLVLASTSPFIMATFGYRLGQFGFLAGTAVHDNGVLNAGLLDQQAALQWVQKYIANFGGNPGAVTIWGQSAGAASVVYHLVANAGNANAPFIQAIGDSPPIAYLPNYNDAFTENLFSTFSNFAGCGNKRNNAVIMACLRAASVKTIATAGSQTLKAYPTTLYPFGPVVDGTYIQQRPVEAMLSGNFAKVPVLFGSNTNEGANWSDKLADPANTSLSSATQTTVFNFLTGQYPTLSSAAFQEAIDQYYPLSAYGGSYSLQGQQMYGEMRFICSAILVSGAFAGAGQPAYQYHWDNPTLGSTHSDELVVFFNQSVTFDPPNQALADTMRGYWTSFITSGTPISDGAVTWPNTANGVRLLLQPGNIAVESVGDALTQRCAFWNGLAGQLFT</sequence>
<proteinExistence type="inferred from homology"/>
<dbReference type="EC" id="3.1.1.-" evidence="3"/>
<dbReference type="AlphaFoldDB" id="A0AAD7B9W8"/>
<accession>A0AAD7B9W8</accession>
<evidence type="ECO:0000313" key="6">
    <source>
        <dbReference type="Proteomes" id="UP001221142"/>
    </source>
</evidence>
<feature type="domain" description="Carboxylesterase type B" evidence="4">
    <location>
        <begin position="12"/>
        <end position="475"/>
    </location>
</feature>
<feature type="non-terminal residue" evidence="5">
    <location>
        <position position="1"/>
    </location>
</feature>
<evidence type="ECO:0000256" key="2">
    <source>
        <dbReference type="ARBA" id="ARBA00022801"/>
    </source>
</evidence>
<dbReference type="InterPro" id="IPR050309">
    <property type="entry name" value="Type-B_Carboxylest/Lipase"/>
</dbReference>
<dbReference type="Pfam" id="PF00135">
    <property type="entry name" value="COesterase"/>
    <property type="match status" value="1"/>
</dbReference>
<dbReference type="Proteomes" id="UP001221142">
    <property type="component" value="Unassembled WGS sequence"/>
</dbReference>
<dbReference type="InterPro" id="IPR019826">
    <property type="entry name" value="Carboxylesterase_B_AS"/>
</dbReference>
<gene>
    <name evidence="5" type="ORF">FB45DRAFT_1109393</name>
</gene>
<name>A0AAD7B9W8_9AGAR</name>
<reference evidence="5" key="1">
    <citation type="submission" date="2023-03" db="EMBL/GenBank/DDBJ databases">
        <title>Massive genome expansion in bonnet fungi (Mycena s.s.) driven by repeated elements and novel gene families across ecological guilds.</title>
        <authorList>
            <consortium name="Lawrence Berkeley National Laboratory"/>
            <person name="Harder C.B."/>
            <person name="Miyauchi S."/>
            <person name="Viragh M."/>
            <person name="Kuo A."/>
            <person name="Thoen E."/>
            <person name="Andreopoulos B."/>
            <person name="Lu D."/>
            <person name="Skrede I."/>
            <person name="Drula E."/>
            <person name="Henrissat B."/>
            <person name="Morin E."/>
            <person name="Kohler A."/>
            <person name="Barry K."/>
            <person name="LaButti K."/>
            <person name="Morin E."/>
            <person name="Salamov A."/>
            <person name="Lipzen A."/>
            <person name="Mereny Z."/>
            <person name="Hegedus B."/>
            <person name="Baldrian P."/>
            <person name="Stursova M."/>
            <person name="Weitz H."/>
            <person name="Taylor A."/>
            <person name="Grigoriev I.V."/>
            <person name="Nagy L.G."/>
            <person name="Martin F."/>
            <person name="Kauserud H."/>
        </authorList>
    </citation>
    <scope>NUCLEOTIDE SEQUENCE</scope>
    <source>
        <strain evidence="5">9284</strain>
    </source>
</reference>
<dbReference type="InterPro" id="IPR002018">
    <property type="entry name" value="CarbesteraseB"/>
</dbReference>
<dbReference type="SUPFAM" id="SSF53474">
    <property type="entry name" value="alpha/beta-Hydrolases"/>
    <property type="match status" value="1"/>
</dbReference>
<dbReference type="EMBL" id="JARKIF010000025">
    <property type="protein sequence ID" value="KAJ7614983.1"/>
    <property type="molecule type" value="Genomic_DNA"/>
</dbReference>